<gene>
    <name evidence="4" type="ORF">GUITHDRAFT_53213</name>
</gene>
<dbReference type="AlphaFoldDB" id="L1JNU1"/>
<evidence type="ECO:0000313" key="4">
    <source>
        <dbReference type="EMBL" id="EKX50127.1"/>
    </source>
</evidence>
<dbReference type="OMA" id="QVPWYIV"/>
<dbReference type="Proteomes" id="UP000011087">
    <property type="component" value="Unassembled WGS sequence"/>
</dbReference>
<sequence>IVSVGDHAYPRGLKGSNETARLRRGWKEVYTGGELSHVPWYLTPGNHDCVGDVQAEYKYAEEESRWRMSPFQAAHFPLPGSTQNTSLLLIMLDMCTWVCGKEGEPNFRCLASEKDGMPAVRHMGSARRQEMISWLGKTLKDQCGRRDGGRSWCIVAGHWPVFSFSGNGPTDILIEELLPVLKSHRVHAYLSGHDHNMQHV</sequence>
<feature type="non-terminal residue" evidence="4">
    <location>
        <position position="200"/>
    </location>
</feature>
<dbReference type="InterPro" id="IPR051558">
    <property type="entry name" value="Metallophosphoesterase_PAP"/>
</dbReference>
<feature type="non-terminal residue" evidence="4">
    <location>
        <position position="1"/>
    </location>
</feature>
<reference evidence="4 6" key="1">
    <citation type="journal article" date="2012" name="Nature">
        <title>Algal genomes reveal evolutionary mosaicism and the fate of nucleomorphs.</title>
        <authorList>
            <consortium name="DOE Joint Genome Institute"/>
            <person name="Curtis B.A."/>
            <person name="Tanifuji G."/>
            <person name="Burki F."/>
            <person name="Gruber A."/>
            <person name="Irimia M."/>
            <person name="Maruyama S."/>
            <person name="Arias M.C."/>
            <person name="Ball S.G."/>
            <person name="Gile G.H."/>
            <person name="Hirakawa Y."/>
            <person name="Hopkins J.F."/>
            <person name="Kuo A."/>
            <person name="Rensing S.A."/>
            <person name="Schmutz J."/>
            <person name="Symeonidi A."/>
            <person name="Elias M."/>
            <person name="Eveleigh R.J."/>
            <person name="Herman E.K."/>
            <person name="Klute M.J."/>
            <person name="Nakayama T."/>
            <person name="Obornik M."/>
            <person name="Reyes-Prieto A."/>
            <person name="Armbrust E.V."/>
            <person name="Aves S.J."/>
            <person name="Beiko R.G."/>
            <person name="Coutinho P."/>
            <person name="Dacks J.B."/>
            <person name="Durnford D.G."/>
            <person name="Fast N.M."/>
            <person name="Green B.R."/>
            <person name="Grisdale C.J."/>
            <person name="Hempel F."/>
            <person name="Henrissat B."/>
            <person name="Hoppner M.P."/>
            <person name="Ishida K."/>
            <person name="Kim E."/>
            <person name="Koreny L."/>
            <person name="Kroth P.G."/>
            <person name="Liu Y."/>
            <person name="Malik S.B."/>
            <person name="Maier U.G."/>
            <person name="McRose D."/>
            <person name="Mock T."/>
            <person name="Neilson J.A."/>
            <person name="Onodera N.T."/>
            <person name="Poole A.M."/>
            <person name="Pritham E.J."/>
            <person name="Richards T.A."/>
            <person name="Rocap G."/>
            <person name="Roy S.W."/>
            <person name="Sarai C."/>
            <person name="Schaack S."/>
            <person name="Shirato S."/>
            <person name="Slamovits C.H."/>
            <person name="Spencer D.F."/>
            <person name="Suzuki S."/>
            <person name="Worden A.Z."/>
            <person name="Zauner S."/>
            <person name="Barry K."/>
            <person name="Bell C."/>
            <person name="Bharti A.K."/>
            <person name="Crow J.A."/>
            <person name="Grimwood J."/>
            <person name="Kramer R."/>
            <person name="Lindquist E."/>
            <person name="Lucas S."/>
            <person name="Salamov A."/>
            <person name="McFadden G.I."/>
            <person name="Lane C.E."/>
            <person name="Keeling P.J."/>
            <person name="Gray M.W."/>
            <person name="Grigoriev I.V."/>
            <person name="Archibald J.M."/>
        </authorList>
    </citation>
    <scope>NUCLEOTIDE SEQUENCE</scope>
    <source>
        <strain evidence="4 6">CCMP2712</strain>
    </source>
</reference>
<accession>L1JNU1</accession>
<dbReference type="HOGENOM" id="CLU_1369423_0_0_1"/>
<dbReference type="Gene3D" id="3.60.21.10">
    <property type="match status" value="1"/>
</dbReference>
<evidence type="ECO:0000259" key="3">
    <source>
        <dbReference type="Pfam" id="PF00149"/>
    </source>
</evidence>
<dbReference type="STRING" id="905079.L1JNU1"/>
<dbReference type="GO" id="GO:0016787">
    <property type="term" value="F:hydrolase activity"/>
    <property type="evidence" value="ECO:0007669"/>
    <property type="project" value="UniProtKB-KW"/>
</dbReference>
<feature type="domain" description="Calcineurin-like phosphoesterase" evidence="3">
    <location>
        <begin position="3"/>
        <end position="196"/>
    </location>
</feature>
<keyword evidence="6" id="KW-1185">Reference proteome</keyword>
<reference evidence="6" key="2">
    <citation type="submission" date="2012-11" db="EMBL/GenBank/DDBJ databases">
        <authorList>
            <person name="Kuo A."/>
            <person name="Curtis B.A."/>
            <person name="Tanifuji G."/>
            <person name="Burki F."/>
            <person name="Gruber A."/>
            <person name="Irimia M."/>
            <person name="Maruyama S."/>
            <person name="Arias M.C."/>
            <person name="Ball S.G."/>
            <person name="Gile G.H."/>
            <person name="Hirakawa Y."/>
            <person name="Hopkins J.F."/>
            <person name="Rensing S.A."/>
            <person name="Schmutz J."/>
            <person name="Symeonidi A."/>
            <person name="Elias M."/>
            <person name="Eveleigh R.J."/>
            <person name="Herman E.K."/>
            <person name="Klute M.J."/>
            <person name="Nakayama T."/>
            <person name="Obornik M."/>
            <person name="Reyes-Prieto A."/>
            <person name="Armbrust E.V."/>
            <person name="Aves S.J."/>
            <person name="Beiko R.G."/>
            <person name="Coutinho P."/>
            <person name="Dacks J.B."/>
            <person name="Durnford D.G."/>
            <person name="Fast N.M."/>
            <person name="Green B.R."/>
            <person name="Grisdale C."/>
            <person name="Hempe F."/>
            <person name="Henrissat B."/>
            <person name="Hoppner M.P."/>
            <person name="Ishida K.-I."/>
            <person name="Kim E."/>
            <person name="Koreny L."/>
            <person name="Kroth P.G."/>
            <person name="Liu Y."/>
            <person name="Malik S.-B."/>
            <person name="Maier U.G."/>
            <person name="McRose D."/>
            <person name="Mock T."/>
            <person name="Neilson J.A."/>
            <person name="Onodera N.T."/>
            <person name="Poole A.M."/>
            <person name="Pritham E.J."/>
            <person name="Richards T.A."/>
            <person name="Rocap G."/>
            <person name="Roy S.W."/>
            <person name="Sarai C."/>
            <person name="Schaack S."/>
            <person name="Shirato S."/>
            <person name="Slamovits C.H."/>
            <person name="Spencer D.F."/>
            <person name="Suzuki S."/>
            <person name="Worden A.Z."/>
            <person name="Zauner S."/>
            <person name="Barry K."/>
            <person name="Bell C."/>
            <person name="Bharti A.K."/>
            <person name="Crow J.A."/>
            <person name="Grimwood J."/>
            <person name="Kramer R."/>
            <person name="Lindquist E."/>
            <person name="Lucas S."/>
            <person name="Salamov A."/>
            <person name="McFadden G.I."/>
            <person name="Lane C.E."/>
            <person name="Keeling P.J."/>
            <person name="Gray M.W."/>
            <person name="Grigoriev I.V."/>
            <person name="Archibald J.M."/>
        </authorList>
    </citation>
    <scope>NUCLEOTIDE SEQUENCE</scope>
    <source>
        <strain evidence="6">CCMP2712</strain>
    </source>
</reference>
<dbReference type="PANTHER" id="PTHR10161">
    <property type="entry name" value="TARTRATE-RESISTANT ACID PHOSPHATASE TYPE 5"/>
    <property type="match status" value="1"/>
</dbReference>
<evidence type="ECO:0000313" key="5">
    <source>
        <dbReference type="EnsemblProtists" id="EKX50127"/>
    </source>
</evidence>
<evidence type="ECO:0000313" key="6">
    <source>
        <dbReference type="Proteomes" id="UP000011087"/>
    </source>
</evidence>
<dbReference type="InterPro" id="IPR004843">
    <property type="entry name" value="Calcineurin-like_PHP"/>
</dbReference>
<dbReference type="InterPro" id="IPR029052">
    <property type="entry name" value="Metallo-depent_PP-like"/>
</dbReference>
<proteinExistence type="predicted"/>
<evidence type="ECO:0000256" key="1">
    <source>
        <dbReference type="ARBA" id="ARBA00022729"/>
    </source>
</evidence>
<keyword evidence="2" id="KW-0378">Hydrolase</keyword>
<dbReference type="EnsemblProtists" id="EKX50127">
    <property type="protein sequence ID" value="EKX50127"/>
    <property type="gene ID" value="GUITHDRAFT_53213"/>
</dbReference>
<reference evidence="5" key="3">
    <citation type="submission" date="2015-06" db="UniProtKB">
        <authorList>
            <consortium name="EnsemblProtists"/>
        </authorList>
    </citation>
    <scope>IDENTIFICATION</scope>
</reference>
<dbReference type="RefSeq" id="XP_005837107.1">
    <property type="nucleotide sequence ID" value="XM_005837050.1"/>
</dbReference>
<dbReference type="EMBL" id="JH992979">
    <property type="protein sequence ID" value="EKX50127.1"/>
    <property type="molecule type" value="Genomic_DNA"/>
</dbReference>
<dbReference type="SUPFAM" id="SSF56300">
    <property type="entry name" value="Metallo-dependent phosphatases"/>
    <property type="match status" value="1"/>
</dbReference>
<protein>
    <recommendedName>
        <fullName evidence="3">Calcineurin-like phosphoesterase domain-containing protein</fullName>
    </recommendedName>
</protein>
<dbReference type="KEGG" id="gtt:GUITHDRAFT_53213"/>
<organism evidence="4">
    <name type="scientific">Guillardia theta (strain CCMP2712)</name>
    <name type="common">Cryptophyte</name>
    <dbReference type="NCBI Taxonomy" id="905079"/>
    <lineage>
        <taxon>Eukaryota</taxon>
        <taxon>Cryptophyceae</taxon>
        <taxon>Pyrenomonadales</taxon>
        <taxon>Geminigeraceae</taxon>
        <taxon>Guillardia</taxon>
    </lineage>
</organism>
<name>L1JNU1_GUITC</name>
<dbReference type="Pfam" id="PF00149">
    <property type="entry name" value="Metallophos"/>
    <property type="match status" value="1"/>
</dbReference>
<evidence type="ECO:0000256" key="2">
    <source>
        <dbReference type="ARBA" id="ARBA00022801"/>
    </source>
</evidence>
<dbReference type="OrthoDB" id="411211at2759"/>
<keyword evidence="1" id="KW-0732">Signal</keyword>
<dbReference type="PANTHER" id="PTHR10161:SF62">
    <property type="entry name" value="CALCINEURIN-LIKE PHOSPHOESTERASE DOMAIN-CONTAINING PROTEIN"/>
    <property type="match status" value="1"/>
</dbReference>
<dbReference type="PaxDb" id="55529-EKX50127"/>
<dbReference type="eggNOG" id="KOG2679">
    <property type="taxonomic scope" value="Eukaryota"/>
</dbReference>
<dbReference type="GeneID" id="17306981"/>